<dbReference type="GO" id="GO:0007165">
    <property type="term" value="P:signal transduction"/>
    <property type="evidence" value="ECO:0000318"/>
    <property type="project" value="GO_Central"/>
</dbReference>
<keyword evidence="6" id="KW-0479">Metal-binding</keyword>
<accession>A0A6I8PIV8</accession>
<keyword evidence="2" id="KW-0963">Cytoplasm</keyword>
<dbReference type="GO" id="GO:0046651">
    <property type="term" value="P:lymphocyte proliferation"/>
    <property type="evidence" value="ECO:0007669"/>
    <property type="project" value="Ensembl"/>
</dbReference>
<dbReference type="Gene3D" id="3.10.20.90">
    <property type="entry name" value="Phosphatidylinositol 3-kinase Catalytic Subunit, Chain A, domain 1"/>
    <property type="match status" value="1"/>
</dbReference>
<dbReference type="SMART" id="SM00314">
    <property type="entry name" value="RA"/>
    <property type="match status" value="1"/>
</dbReference>
<evidence type="ECO:0000256" key="8">
    <source>
        <dbReference type="ARBA" id="ARBA00022833"/>
    </source>
</evidence>
<evidence type="ECO:0000256" key="11">
    <source>
        <dbReference type="ARBA" id="ARBA00073482"/>
    </source>
</evidence>
<evidence type="ECO:0000313" key="17">
    <source>
        <dbReference type="Ensembl" id="ENSOANP00000054018.1"/>
    </source>
</evidence>
<feature type="domain" description="SARAH" evidence="16">
    <location>
        <begin position="344"/>
        <end position="391"/>
    </location>
</feature>
<feature type="compositionally biased region" description="Pro residues" evidence="13">
    <location>
        <begin position="42"/>
        <end position="54"/>
    </location>
</feature>
<evidence type="ECO:0000256" key="10">
    <source>
        <dbReference type="ARBA" id="ARBA00063307"/>
    </source>
</evidence>
<evidence type="ECO:0000256" key="4">
    <source>
        <dbReference type="ARBA" id="ARBA00022701"/>
    </source>
</evidence>
<feature type="domain" description="Ras-associating" evidence="15">
    <location>
        <begin position="256"/>
        <end position="342"/>
    </location>
</feature>
<reference evidence="17" key="2">
    <citation type="submission" date="2025-08" db="UniProtKB">
        <authorList>
            <consortium name="Ensembl"/>
        </authorList>
    </citation>
    <scope>IDENTIFICATION</scope>
    <source>
        <strain evidence="17">Glennie</strain>
    </source>
</reference>
<dbReference type="InterPro" id="IPR011524">
    <property type="entry name" value="SARAH_dom"/>
</dbReference>
<dbReference type="Pfam" id="PF16517">
    <property type="entry name" value="Nore1-SARAH"/>
    <property type="match status" value="1"/>
</dbReference>
<dbReference type="KEGG" id="oaa:100092666"/>
<organism evidence="17 18">
    <name type="scientific">Ornithorhynchus anatinus</name>
    <name type="common">Duckbill platypus</name>
    <dbReference type="NCBI Taxonomy" id="9258"/>
    <lineage>
        <taxon>Eukaryota</taxon>
        <taxon>Metazoa</taxon>
        <taxon>Chordata</taxon>
        <taxon>Craniata</taxon>
        <taxon>Vertebrata</taxon>
        <taxon>Euteleostomi</taxon>
        <taxon>Mammalia</taxon>
        <taxon>Monotremata</taxon>
        <taxon>Ornithorhynchidae</taxon>
        <taxon>Ornithorhynchus</taxon>
    </lineage>
</organism>
<dbReference type="Gene3D" id="3.30.60.20">
    <property type="match status" value="1"/>
</dbReference>
<dbReference type="FunFam" id="1.20.5.110:FF:000032">
    <property type="entry name" value="Ras association domain family member 5"/>
    <property type="match status" value="1"/>
</dbReference>
<keyword evidence="3" id="KW-0597">Phosphoprotein</keyword>
<dbReference type="CDD" id="cd17220">
    <property type="entry name" value="RA_RASSF5"/>
    <property type="match status" value="1"/>
</dbReference>
<dbReference type="InterPro" id="IPR033614">
    <property type="entry name" value="RASSF1-6"/>
</dbReference>
<dbReference type="GO" id="GO:0050672">
    <property type="term" value="P:negative regulation of lymphocyte proliferation"/>
    <property type="evidence" value="ECO:0007669"/>
    <property type="project" value="Ensembl"/>
</dbReference>
<dbReference type="InterPro" id="IPR000159">
    <property type="entry name" value="RA_dom"/>
</dbReference>
<evidence type="ECO:0000256" key="7">
    <source>
        <dbReference type="ARBA" id="ARBA00022771"/>
    </source>
</evidence>
<dbReference type="PROSITE" id="PS50081">
    <property type="entry name" value="ZF_DAG_PE_2"/>
    <property type="match status" value="1"/>
</dbReference>
<reference evidence="17" key="3">
    <citation type="submission" date="2025-09" db="UniProtKB">
        <authorList>
            <consortium name="Ensembl"/>
        </authorList>
    </citation>
    <scope>IDENTIFICATION</scope>
    <source>
        <strain evidence="17">Glennie</strain>
    </source>
</reference>
<dbReference type="InterPro" id="IPR002219">
    <property type="entry name" value="PKC_DAG/PE"/>
</dbReference>
<protein>
    <recommendedName>
        <fullName evidence="11">Ras association domain-containing protein 5</fullName>
    </recommendedName>
    <alternativeName>
        <fullName evidence="12">New ras effector 1</fullName>
    </alternativeName>
</protein>
<feature type="compositionally biased region" description="Basic and acidic residues" evidence="13">
    <location>
        <begin position="79"/>
        <end position="94"/>
    </location>
</feature>
<dbReference type="CDD" id="cd20886">
    <property type="entry name" value="C1_RASSF5"/>
    <property type="match status" value="1"/>
</dbReference>
<dbReference type="Pfam" id="PF00130">
    <property type="entry name" value="C1_1"/>
    <property type="match status" value="1"/>
</dbReference>
<gene>
    <name evidence="17" type="primary">RASSF5</name>
</gene>
<dbReference type="Proteomes" id="UP000002279">
    <property type="component" value="Chromosome 7"/>
</dbReference>
<dbReference type="PROSITE" id="PS50200">
    <property type="entry name" value="RA"/>
    <property type="match status" value="1"/>
</dbReference>
<dbReference type="GO" id="GO:0006915">
    <property type="term" value="P:apoptotic process"/>
    <property type="evidence" value="ECO:0007669"/>
    <property type="project" value="UniProtKB-KW"/>
</dbReference>
<dbReference type="SUPFAM" id="SSF57889">
    <property type="entry name" value="Cysteine-rich domain"/>
    <property type="match status" value="1"/>
</dbReference>
<evidence type="ECO:0000256" key="3">
    <source>
        <dbReference type="ARBA" id="ARBA00022553"/>
    </source>
</evidence>
<dbReference type="CTD" id="83593"/>
<evidence type="ECO:0000259" key="15">
    <source>
        <dbReference type="PROSITE" id="PS50200"/>
    </source>
</evidence>
<dbReference type="Ensembl" id="ENSOANT00000069741.1">
    <property type="protein sequence ID" value="ENSOANP00000054018.1"/>
    <property type="gene ID" value="ENSOANG00000036715.1"/>
</dbReference>
<keyword evidence="9" id="KW-0206">Cytoskeleton</keyword>
<sequence length="396" mass="44833">MAMAFPAVGPRPFPLLLDAEPPRYLPEPEPEPEPLPRRRRPPGPPRPPRPPRPGLQPRLRRRPGAPRPRDVRSIFQQPRDPRVPAERGAGHRFGELPPPGPAAPAWCDLCGREVRQRARRCANCHYTCHQECQELIQLDCSQRDGPARIRPPPGSTLTLPSGSHQNVCKPLEEEEEEEVKPRAPTLQEIKQKIDSYNAKEKNCLGMKLGDDGTYTGFIKVHLKLRRPVTVPAGVRPQSVYDALKEVNPADITDKRTSFYLPLDAIKQLHISSTTTVSEVIQGLLKKFMVVDNPQKFALFKQIRKDGQVLFQKLSIADCPLYLRLLAGPDTDVLSFVLKENETGEVEWDAFSIPELQNFLIILDKEENEKIQQVHKKYSKFRQKLQKSLKDAQGQPG</sequence>
<dbReference type="GeneID" id="100092666"/>
<dbReference type="PANTHER" id="PTHR22738:SF9">
    <property type="entry name" value="RAS ASSOCIATION DOMAIN-CONTAINING PROTEIN 5"/>
    <property type="match status" value="1"/>
</dbReference>
<keyword evidence="5" id="KW-0053">Apoptosis</keyword>
<comment type="subunit">
    <text evidence="10">Interacts directly with activated HRAS; a RASSF5-STK4/MST1 complex probably associates with activated HRAS. Interacts with KRAS. Probably interacts with Ras-like GTPases RRAS, MRAS, RAP1B, RAP2A and RALA. Interacts with RRAS2. Can self-associate. Interacts with RSSF1 isoform A. The RSSF1 isoform A-RSSF5 heterodimer probably mediates the association of RSSF1 with HRAS. Isoform 2 interacts with activated RAP1A and ITGAL/LFA-1. Binds STK4/MST1, inhibiting STK4/MST1 autoactivation.</text>
</comment>
<dbReference type="SUPFAM" id="SSF54236">
    <property type="entry name" value="Ubiquitin-like"/>
    <property type="match status" value="1"/>
</dbReference>
<evidence type="ECO:0000256" key="13">
    <source>
        <dbReference type="SAM" id="MobiDB-lite"/>
    </source>
</evidence>
<dbReference type="PROSITE" id="PS50951">
    <property type="entry name" value="SARAH"/>
    <property type="match status" value="1"/>
</dbReference>
<dbReference type="Pfam" id="PF00788">
    <property type="entry name" value="RA"/>
    <property type="match status" value="1"/>
</dbReference>
<dbReference type="AlphaFoldDB" id="A0A6I8PIV8"/>
<feature type="region of interest" description="Disordered" evidence="13">
    <location>
        <begin position="1"/>
        <end position="97"/>
    </location>
</feature>
<dbReference type="PANTHER" id="PTHR22738">
    <property type="entry name" value="RASSF"/>
    <property type="match status" value="1"/>
</dbReference>
<evidence type="ECO:0000256" key="5">
    <source>
        <dbReference type="ARBA" id="ARBA00022703"/>
    </source>
</evidence>
<keyword evidence="8" id="KW-0862">Zinc</keyword>
<evidence type="ECO:0000256" key="12">
    <source>
        <dbReference type="ARBA" id="ARBA00082848"/>
    </source>
</evidence>
<dbReference type="GeneTree" id="ENSGT00940000159288"/>
<dbReference type="OrthoDB" id="74314at2759"/>
<proteinExistence type="predicted"/>
<feature type="domain" description="Phorbol-ester/DAG-type" evidence="14">
    <location>
        <begin position="90"/>
        <end position="140"/>
    </location>
</feature>
<evidence type="ECO:0000259" key="14">
    <source>
        <dbReference type="PROSITE" id="PS50081"/>
    </source>
</evidence>
<keyword evidence="4" id="KW-0493">Microtubule</keyword>
<dbReference type="CDD" id="cd21892">
    <property type="entry name" value="SARAH_RASSF5"/>
    <property type="match status" value="1"/>
</dbReference>
<keyword evidence="18" id="KW-1185">Reference proteome</keyword>
<dbReference type="GO" id="GO:1900180">
    <property type="term" value="P:regulation of protein localization to nucleus"/>
    <property type="evidence" value="ECO:0007669"/>
    <property type="project" value="Ensembl"/>
</dbReference>
<evidence type="ECO:0000256" key="6">
    <source>
        <dbReference type="ARBA" id="ARBA00022723"/>
    </source>
</evidence>
<evidence type="ECO:0000256" key="9">
    <source>
        <dbReference type="ARBA" id="ARBA00023212"/>
    </source>
</evidence>
<evidence type="ECO:0000256" key="2">
    <source>
        <dbReference type="ARBA" id="ARBA00022490"/>
    </source>
</evidence>
<dbReference type="InterPro" id="IPR046349">
    <property type="entry name" value="C1-like_sf"/>
</dbReference>
<dbReference type="RefSeq" id="XP_028925032.1">
    <property type="nucleotide sequence ID" value="XM_029069199.2"/>
</dbReference>
<evidence type="ECO:0000313" key="18">
    <source>
        <dbReference type="Proteomes" id="UP000002279"/>
    </source>
</evidence>
<dbReference type="Gene3D" id="1.20.5.110">
    <property type="match status" value="1"/>
</dbReference>
<reference evidence="17 18" key="1">
    <citation type="journal article" date="2008" name="Nature">
        <title>Genome analysis of the platypus reveals unique signatures of evolution.</title>
        <authorList>
            <person name="Warren W.C."/>
            <person name="Hillier L.W."/>
            <person name="Marshall Graves J.A."/>
            <person name="Birney E."/>
            <person name="Ponting C.P."/>
            <person name="Grutzner F."/>
            <person name="Belov K."/>
            <person name="Miller W."/>
            <person name="Clarke L."/>
            <person name="Chinwalla A.T."/>
            <person name="Yang S.P."/>
            <person name="Heger A."/>
            <person name="Locke D.P."/>
            <person name="Miethke P."/>
            <person name="Waters P.D."/>
            <person name="Veyrunes F."/>
            <person name="Fulton L."/>
            <person name="Fulton B."/>
            <person name="Graves T."/>
            <person name="Wallis J."/>
            <person name="Puente X.S."/>
            <person name="Lopez-Otin C."/>
            <person name="Ordonez G.R."/>
            <person name="Eichler E.E."/>
            <person name="Chen L."/>
            <person name="Cheng Z."/>
            <person name="Deakin J.E."/>
            <person name="Alsop A."/>
            <person name="Thompson K."/>
            <person name="Kirby P."/>
            <person name="Papenfuss A.T."/>
            <person name="Wakefield M.J."/>
            <person name="Olender T."/>
            <person name="Lancet D."/>
            <person name="Huttley G.A."/>
            <person name="Smit A.F."/>
            <person name="Pask A."/>
            <person name="Temple-Smith P."/>
            <person name="Batzer M.A."/>
            <person name="Walker J.A."/>
            <person name="Konkel M.K."/>
            <person name="Harris R.S."/>
            <person name="Whittington C.M."/>
            <person name="Wong E.S."/>
            <person name="Gemmell N.J."/>
            <person name="Buschiazzo E."/>
            <person name="Vargas Jentzsch I.M."/>
            <person name="Merkel A."/>
            <person name="Schmitz J."/>
            <person name="Zemann A."/>
            <person name="Churakov G."/>
            <person name="Kriegs J.O."/>
            <person name="Brosius J."/>
            <person name="Murchison E.P."/>
            <person name="Sachidanandam R."/>
            <person name="Smith C."/>
            <person name="Hannon G.J."/>
            <person name="Tsend-Ayush E."/>
            <person name="McMillan D."/>
            <person name="Attenborough R."/>
            <person name="Rens W."/>
            <person name="Ferguson-Smith M."/>
            <person name="Lefevre C.M."/>
            <person name="Sharp J.A."/>
            <person name="Nicholas K.R."/>
            <person name="Ray D.A."/>
            <person name="Kube M."/>
            <person name="Reinhardt R."/>
            <person name="Pringle T.H."/>
            <person name="Taylor J."/>
            <person name="Jones R.C."/>
            <person name="Nixon B."/>
            <person name="Dacheux J.L."/>
            <person name="Niwa H."/>
            <person name="Sekita Y."/>
            <person name="Huang X."/>
            <person name="Stark A."/>
            <person name="Kheradpour P."/>
            <person name="Kellis M."/>
            <person name="Flicek P."/>
            <person name="Chen Y."/>
            <person name="Webber C."/>
            <person name="Hardison R."/>
            <person name="Nelson J."/>
            <person name="Hallsworth-Pepin K."/>
            <person name="Delehaunty K."/>
            <person name="Markovic C."/>
            <person name="Minx P."/>
            <person name="Feng Y."/>
            <person name="Kremitzki C."/>
            <person name="Mitreva M."/>
            <person name="Glasscock J."/>
            <person name="Wylie T."/>
            <person name="Wohldmann P."/>
            <person name="Thiru P."/>
            <person name="Nhan M.N."/>
            <person name="Pohl C.S."/>
            <person name="Smith S.M."/>
            <person name="Hou S."/>
            <person name="Nefedov M."/>
            <person name="de Jong P.J."/>
            <person name="Renfree M.B."/>
            <person name="Mardis E.R."/>
            <person name="Wilson R.K."/>
        </authorList>
    </citation>
    <scope>NUCLEOTIDE SEQUENCE [LARGE SCALE GENOMIC DNA]</scope>
    <source>
        <strain evidence="17 18">Glennie</strain>
    </source>
</reference>
<comment type="subcellular location">
    <subcellularLocation>
        <location evidence="1">Cytoplasm</location>
        <location evidence="1">Cytoskeleton</location>
    </subcellularLocation>
</comment>
<dbReference type="GO" id="GO:0008270">
    <property type="term" value="F:zinc ion binding"/>
    <property type="evidence" value="ECO:0007669"/>
    <property type="project" value="UniProtKB-KW"/>
</dbReference>
<keyword evidence="7" id="KW-0863">Zinc-finger</keyword>
<evidence type="ECO:0000259" key="16">
    <source>
        <dbReference type="PROSITE" id="PS50951"/>
    </source>
</evidence>
<dbReference type="SMART" id="SM00109">
    <property type="entry name" value="C1"/>
    <property type="match status" value="1"/>
</dbReference>
<dbReference type="GO" id="GO:0031398">
    <property type="term" value="P:positive regulation of protein ubiquitination"/>
    <property type="evidence" value="ECO:0007669"/>
    <property type="project" value="Ensembl"/>
</dbReference>
<dbReference type="GO" id="GO:0005874">
    <property type="term" value="C:microtubule"/>
    <property type="evidence" value="ECO:0007669"/>
    <property type="project" value="UniProtKB-KW"/>
</dbReference>
<dbReference type="FunFam" id="3.10.20.90:FF:000048">
    <property type="entry name" value="Ras association domain family member 1"/>
    <property type="match status" value="1"/>
</dbReference>
<dbReference type="InterPro" id="IPR033623">
    <property type="entry name" value="RASSF5_RA"/>
</dbReference>
<dbReference type="FunCoup" id="A0A6I8PIV8">
    <property type="interactions" value="1453"/>
</dbReference>
<dbReference type="InParanoid" id="A0A6I8PIV8"/>
<dbReference type="GO" id="GO:0005634">
    <property type="term" value="C:nucleus"/>
    <property type="evidence" value="ECO:0000318"/>
    <property type="project" value="GO_Central"/>
</dbReference>
<name>A0A6I8PIV8_ORNAN</name>
<dbReference type="Bgee" id="ENSOANG00000036715">
    <property type="expression patterns" value="Expressed in cerebellum and 6 other cell types or tissues"/>
</dbReference>
<dbReference type="InterPro" id="IPR029071">
    <property type="entry name" value="Ubiquitin-like_domsf"/>
</dbReference>
<evidence type="ECO:0000256" key="1">
    <source>
        <dbReference type="ARBA" id="ARBA00004245"/>
    </source>
</evidence>